<evidence type="ECO:0000256" key="2">
    <source>
        <dbReference type="SAM" id="Phobius"/>
    </source>
</evidence>
<dbReference type="Gene3D" id="2.60.40.1170">
    <property type="entry name" value="Mu homology domain, subdomain B"/>
    <property type="match status" value="1"/>
</dbReference>
<comment type="caution">
    <text evidence="3">The sequence shown here is derived from an EMBL/GenBank/DDBJ whole genome shotgun (WGS) entry which is preliminary data.</text>
</comment>
<name>A0A1F5WYZ9_9BACT</name>
<evidence type="ECO:0000256" key="1">
    <source>
        <dbReference type="SAM" id="MobiDB-lite"/>
    </source>
</evidence>
<feature type="region of interest" description="Disordered" evidence="1">
    <location>
        <begin position="604"/>
        <end position="635"/>
    </location>
</feature>
<keyword evidence="2" id="KW-0812">Transmembrane</keyword>
<dbReference type="EMBL" id="MFID01000025">
    <property type="protein sequence ID" value="OGF80876.1"/>
    <property type="molecule type" value="Genomic_DNA"/>
</dbReference>
<organism evidence="3 4">
    <name type="scientific">Candidatus Giovannonibacteria bacterium RIFCSPLOWO2_01_FULL_45_34</name>
    <dbReference type="NCBI Taxonomy" id="1798351"/>
    <lineage>
        <taxon>Bacteria</taxon>
        <taxon>Candidatus Giovannoniibacteriota</taxon>
    </lineage>
</organism>
<reference evidence="3 4" key="1">
    <citation type="journal article" date="2016" name="Nat. Commun.">
        <title>Thousands of microbial genomes shed light on interconnected biogeochemical processes in an aquifer system.</title>
        <authorList>
            <person name="Anantharaman K."/>
            <person name="Brown C.T."/>
            <person name="Hug L.A."/>
            <person name="Sharon I."/>
            <person name="Castelle C.J."/>
            <person name="Probst A.J."/>
            <person name="Thomas B.C."/>
            <person name="Singh A."/>
            <person name="Wilkins M.J."/>
            <person name="Karaoz U."/>
            <person name="Brodie E.L."/>
            <person name="Williams K.H."/>
            <person name="Hubbard S.S."/>
            <person name="Banfield J.F."/>
        </authorList>
    </citation>
    <scope>NUCLEOTIDE SEQUENCE [LARGE SCALE GENOMIC DNA]</scope>
</reference>
<accession>A0A1F5WYZ9</accession>
<dbReference type="Proteomes" id="UP000178114">
    <property type="component" value="Unassembled WGS sequence"/>
</dbReference>
<gene>
    <name evidence="3" type="ORF">A2930_01005</name>
</gene>
<keyword evidence="2" id="KW-0472">Membrane</keyword>
<sequence>MADLEELGKRLYKQGEGFEERKIPPDLAREREEHRVLWQKEPKPPPEALKRKKTILWVGVFTLIFGGGIFLFFQFYGFNAFLNIQAVKVEIVGDKEIRSGDRISWQVRVTNENNTAIEDAVLVFNYPEGATPLLGQMPEGVFRSRQNLNTINPGESVTQTYNAYVFGARGSSKKVSAVLEYRPKGSTATFGKDAFFVLNIVRSPVTIAFNIPENLRIGQTMEFEIRYNSQSDKDLINLSVELLMPEGFQYESADPAPSADNSKKFGSQKKLGWYIGSLRPAQDGVIKVTGKISGSELEVQNFQASLGVMLPDKVTMSAYDSVVAPIVLHSPFLAVSILAQGKKAYITFPGDLISFEISWKNNLPVSVSEAILEMRLDSLPVDMRSLRVDNGFFRDATKSVVWNASSNPDFKSIPPGASGNVQFNFRTKSSFPLESGEGRPVIKLVPTFKSNSVIAGFEGVDTGGKAEMEIKVSSKLQLSARAVYFDAPIPNTGPMPPKVGSETTYTVTWSLANMVNDVDNVVVTSSLPPYMNFKNVFIPANSVLVYDQNTGELQWKLGRVPAGTGFLSPALQVSFQIGIVPGEDQINFSPIIINDAKVTGKDNFTGADLSATAPRKTTDIQDDPRAGFNQRKVAP</sequence>
<proteinExistence type="predicted"/>
<keyword evidence="2" id="KW-1133">Transmembrane helix</keyword>
<feature type="transmembrane region" description="Helical" evidence="2">
    <location>
        <begin position="55"/>
        <end position="76"/>
    </location>
</feature>
<evidence type="ECO:0000313" key="3">
    <source>
        <dbReference type="EMBL" id="OGF80876.1"/>
    </source>
</evidence>
<protein>
    <recommendedName>
        <fullName evidence="5">DUF11 domain-containing protein</fullName>
    </recommendedName>
</protein>
<dbReference type="AlphaFoldDB" id="A0A1F5WYZ9"/>
<feature type="compositionally biased region" description="Basic and acidic residues" evidence="1">
    <location>
        <begin position="616"/>
        <end position="625"/>
    </location>
</feature>
<dbReference type="STRING" id="1798351.A2930_01005"/>
<evidence type="ECO:0008006" key="5">
    <source>
        <dbReference type="Google" id="ProtNLM"/>
    </source>
</evidence>
<evidence type="ECO:0000313" key="4">
    <source>
        <dbReference type="Proteomes" id="UP000178114"/>
    </source>
</evidence>